<feature type="chain" id="PRO_5034899737" evidence="3">
    <location>
        <begin position="18"/>
        <end position="345"/>
    </location>
</feature>
<keyword evidence="2" id="KW-0812">Transmembrane</keyword>
<evidence type="ECO:0000256" key="1">
    <source>
        <dbReference type="SAM" id="MobiDB-lite"/>
    </source>
</evidence>
<dbReference type="Proteomes" id="UP000635477">
    <property type="component" value="Unassembled WGS sequence"/>
</dbReference>
<sequence length="345" mass="36327">MFATSVALLGLVQLAAGHADFAITQAPAALPFKRQAGIQDCDQGNGLFTCPEGTCYYGDDGFVGCCRESSCAPRTRCIDFDNRENNGCDHEIGGCVVCSRSSAPYCVTNTNPLMQQYGFYCAEARRAVTMAYSYELPGGAVIRPVGGGSTTKDETTETTSTDSSTANKETATNGGETLAISVGPGALGTSDSGSRDMADKTTPTEIGNAEATEPSSKDDSGQGPKPAVLAAAVLGGVLGTLVILGIVFVWYRRRSKRQKEEQNTGSVMQQPSPVYAPHPSTRPGFSQTPSSYSGAFSNSAPMSSESPRESSWCKSLVAGAPNQVYRHELDDSPMPQISELGADRY</sequence>
<evidence type="ECO:0000256" key="3">
    <source>
        <dbReference type="SAM" id="SignalP"/>
    </source>
</evidence>
<evidence type="ECO:0000256" key="2">
    <source>
        <dbReference type="SAM" id="Phobius"/>
    </source>
</evidence>
<gene>
    <name evidence="4" type="ORF">FZEAL_9831</name>
</gene>
<proteinExistence type="predicted"/>
<reference evidence="4" key="1">
    <citation type="journal article" date="2020" name="BMC Genomics">
        <title>Correction to: Identification and distribution of gene clusters required for synthesis of sphingolipid metabolism inhibitors in diverse species of the filamentous fungus Fusarium.</title>
        <authorList>
            <person name="Kim H.S."/>
            <person name="Lohmar J.M."/>
            <person name="Busman M."/>
            <person name="Brown D.W."/>
            <person name="Naumann T.A."/>
            <person name="Divon H.H."/>
            <person name="Lysoe E."/>
            <person name="Uhlig S."/>
            <person name="Proctor R.H."/>
        </authorList>
    </citation>
    <scope>NUCLEOTIDE SEQUENCE</scope>
    <source>
        <strain evidence="4">NRRL 22465</strain>
    </source>
</reference>
<dbReference type="AlphaFoldDB" id="A0A8H4U8K9"/>
<evidence type="ECO:0000313" key="5">
    <source>
        <dbReference type="Proteomes" id="UP000635477"/>
    </source>
</evidence>
<dbReference type="OrthoDB" id="5430065at2759"/>
<feature type="signal peptide" evidence="3">
    <location>
        <begin position="1"/>
        <end position="17"/>
    </location>
</feature>
<name>A0A8H4U8K9_9HYPO</name>
<keyword evidence="5" id="KW-1185">Reference proteome</keyword>
<dbReference type="CDD" id="cd12087">
    <property type="entry name" value="TM_EGFR-like"/>
    <property type="match status" value="1"/>
</dbReference>
<feature type="compositionally biased region" description="Polar residues" evidence="1">
    <location>
        <begin position="166"/>
        <end position="175"/>
    </location>
</feature>
<reference evidence="4" key="2">
    <citation type="submission" date="2020-05" db="EMBL/GenBank/DDBJ databases">
        <authorList>
            <person name="Kim H.-S."/>
            <person name="Proctor R.H."/>
            <person name="Brown D.W."/>
        </authorList>
    </citation>
    <scope>NUCLEOTIDE SEQUENCE</scope>
    <source>
        <strain evidence="4">NRRL 22465</strain>
    </source>
</reference>
<dbReference type="EMBL" id="JABEYC010000965">
    <property type="protein sequence ID" value="KAF4971547.1"/>
    <property type="molecule type" value="Genomic_DNA"/>
</dbReference>
<protein>
    <submittedName>
        <fullName evidence="4">Uncharacterized protein</fullName>
    </submittedName>
</protein>
<feature type="region of interest" description="Disordered" evidence="1">
    <location>
        <begin position="257"/>
        <end position="312"/>
    </location>
</feature>
<feature type="region of interest" description="Disordered" evidence="1">
    <location>
        <begin position="326"/>
        <end position="345"/>
    </location>
</feature>
<feature type="compositionally biased region" description="Polar residues" evidence="1">
    <location>
        <begin position="263"/>
        <end position="272"/>
    </location>
</feature>
<accession>A0A8H4U8K9</accession>
<keyword evidence="2" id="KW-1133">Transmembrane helix</keyword>
<feature type="compositionally biased region" description="Polar residues" evidence="1">
    <location>
        <begin position="283"/>
        <end position="305"/>
    </location>
</feature>
<feature type="region of interest" description="Disordered" evidence="1">
    <location>
        <begin position="142"/>
        <end position="224"/>
    </location>
</feature>
<feature type="transmembrane region" description="Helical" evidence="2">
    <location>
        <begin position="227"/>
        <end position="251"/>
    </location>
</feature>
<keyword evidence="2" id="KW-0472">Membrane</keyword>
<organism evidence="4 5">
    <name type="scientific">Fusarium zealandicum</name>
    <dbReference type="NCBI Taxonomy" id="1053134"/>
    <lineage>
        <taxon>Eukaryota</taxon>
        <taxon>Fungi</taxon>
        <taxon>Dikarya</taxon>
        <taxon>Ascomycota</taxon>
        <taxon>Pezizomycotina</taxon>
        <taxon>Sordariomycetes</taxon>
        <taxon>Hypocreomycetidae</taxon>
        <taxon>Hypocreales</taxon>
        <taxon>Nectriaceae</taxon>
        <taxon>Fusarium</taxon>
        <taxon>Fusarium staphyleae species complex</taxon>
    </lineage>
</organism>
<evidence type="ECO:0000313" key="4">
    <source>
        <dbReference type="EMBL" id="KAF4971547.1"/>
    </source>
</evidence>
<keyword evidence="3" id="KW-0732">Signal</keyword>
<comment type="caution">
    <text evidence="4">The sequence shown here is derived from an EMBL/GenBank/DDBJ whole genome shotgun (WGS) entry which is preliminary data.</text>
</comment>